<dbReference type="Proteomes" id="UP000025227">
    <property type="component" value="Unplaced"/>
</dbReference>
<protein>
    <submittedName>
        <fullName evidence="3">Secreted protein</fullName>
    </submittedName>
</protein>
<keyword evidence="2" id="KW-1185">Reference proteome</keyword>
<dbReference type="OMA" id="ARADRNC"/>
<keyword evidence="1" id="KW-0732">Signal</keyword>
<sequence>MRYSICWVVLATACSLIFLRITQAELSALDYRIAARADRNCFFSPIGCVFLTGNKQIRARRHKNVDYPWSN</sequence>
<evidence type="ECO:0000256" key="1">
    <source>
        <dbReference type="SAM" id="SignalP"/>
    </source>
</evidence>
<evidence type="ECO:0000313" key="2">
    <source>
        <dbReference type="Proteomes" id="UP000025227"/>
    </source>
</evidence>
<feature type="signal peptide" evidence="1">
    <location>
        <begin position="1"/>
        <end position="24"/>
    </location>
</feature>
<feature type="chain" id="PRO_5029701956" evidence="1">
    <location>
        <begin position="25"/>
        <end position="71"/>
    </location>
</feature>
<evidence type="ECO:0000313" key="3">
    <source>
        <dbReference type="WBParaSite" id="HCON_00128520-00001"/>
    </source>
</evidence>
<reference evidence="3" key="1">
    <citation type="submission" date="2020-12" db="UniProtKB">
        <authorList>
            <consortium name="WormBaseParasite"/>
        </authorList>
    </citation>
    <scope>IDENTIFICATION</scope>
    <source>
        <strain evidence="3">MHco3</strain>
    </source>
</reference>
<name>A0A7I4YPN1_HAECO</name>
<dbReference type="WBParaSite" id="HCON_00128520-00001">
    <property type="protein sequence ID" value="HCON_00128520-00001"/>
    <property type="gene ID" value="HCON_00128520"/>
</dbReference>
<dbReference type="OrthoDB" id="5832334at2759"/>
<proteinExistence type="predicted"/>
<organism evidence="2 3">
    <name type="scientific">Haemonchus contortus</name>
    <name type="common">Barber pole worm</name>
    <dbReference type="NCBI Taxonomy" id="6289"/>
    <lineage>
        <taxon>Eukaryota</taxon>
        <taxon>Metazoa</taxon>
        <taxon>Ecdysozoa</taxon>
        <taxon>Nematoda</taxon>
        <taxon>Chromadorea</taxon>
        <taxon>Rhabditida</taxon>
        <taxon>Rhabditina</taxon>
        <taxon>Rhabditomorpha</taxon>
        <taxon>Strongyloidea</taxon>
        <taxon>Trichostrongylidae</taxon>
        <taxon>Haemonchus</taxon>
    </lineage>
</organism>
<dbReference type="AlphaFoldDB" id="A0A7I4YPN1"/>
<accession>A0A7I4YPN1</accession>